<feature type="region of interest" description="Disordered" evidence="14">
    <location>
        <begin position="197"/>
        <end position="297"/>
    </location>
</feature>
<feature type="domain" description="Protein kinase" evidence="15">
    <location>
        <begin position="916"/>
        <end position="1180"/>
    </location>
</feature>
<evidence type="ECO:0000256" key="14">
    <source>
        <dbReference type="SAM" id="MobiDB-lite"/>
    </source>
</evidence>
<keyword evidence="9" id="KW-0342">GTP-binding</keyword>
<dbReference type="FunFam" id="3.30.200.20:FF:000042">
    <property type="entry name" value="Aurora kinase A"/>
    <property type="match status" value="1"/>
</dbReference>
<evidence type="ECO:0000256" key="10">
    <source>
        <dbReference type="ARBA" id="ARBA00049117"/>
    </source>
</evidence>
<dbReference type="Pfam" id="PF00009">
    <property type="entry name" value="GTP_EFTU"/>
    <property type="match status" value="1"/>
</dbReference>
<dbReference type="PROSITE" id="PS50011">
    <property type="entry name" value="PROTEIN_KINASE_DOM"/>
    <property type="match status" value="1"/>
</dbReference>
<feature type="compositionally biased region" description="Polar residues" evidence="14">
    <location>
        <begin position="110"/>
        <end position="126"/>
    </location>
</feature>
<name>A0A0C9MRF2_9FUNG</name>
<evidence type="ECO:0000259" key="16">
    <source>
        <dbReference type="PROSITE" id="PS51722"/>
    </source>
</evidence>
<dbReference type="GO" id="GO:0005525">
    <property type="term" value="F:GTP binding"/>
    <property type="evidence" value="ECO:0007669"/>
    <property type="project" value="UniProtKB-KW"/>
</dbReference>
<keyword evidence="18" id="KW-1185">Reference proteome</keyword>
<dbReference type="SUPFAM" id="SSF50465">
    <property type="entry name" value="EF-Tu/eEF-1alpha/eIF2-gamma C-terminal domain"/>
    <property type="match status" value="1"/>
</dbReference>
<dbReference type="PANTHER" id="PTHR23115">
    <property type="entry name" value="TRANSLATION FACTOR"/>
    <property type="match status" value="1"/>
</dbReference>
<evidence type="ECO:0000256" key="12">
    <source>
        <dbReference type="ARBA" id="ARBA00074866"/>
    </source>
</evidence>
<dbReference type="Gene3D" id="3.40.50.300">
    <property type="entry name" value="P-loop containing nucleotide triphosphate hydrolases"/>
    <property type="match status" value="1"/>
</dbReference>
<dbReference type="PROSITE" id="PS00107">
    <property type="entry name" value="PROTEIN_KINASE_ATP"/>
    <property type="match status" value="1"/>
</dbReference>
<dbReference type="GO" id="GO:0005524">
    <property type="term" value="F:ATP binding"/>
    <property type="evidence" value="ECO:0007669"/>
    <property type="project" value="UniProtKB-UniRule"/>
</dbReference>
<evidence type="ECO:0000256" key="1">
    <source>
        <dbReference type="ARBA" id="ARBA00004496"/>
    </source>
</evidence>
<feature type="region of interest" description="Disordered" evidence="14">
    <location>
        <begin position="99"/>
        <end position="148"/>
    </location>
</feature>
<evidence type="ECO:0000259" key="15">
    <source>
        <dbReference type="PROSITE" id="PS50011"/>
    </source>
</evidence>
<dbReference type="InterPro" id="IPR009000">
    <property type="entry name" value="Transl_B-barrel_sf"/>
</dbReference>
<keyword evidence="4 13" id="KW-0547">Nucleotide-binding</keyword>
<evidence type="ECO:0000256" key="2">
    <source>
        <dbReference type="ARBA" id="ARBA00007249"/>
    </source>
</evidence>
<evidence type="ECO:0000256" key="11">
    <source>
        <dbReference type="ARBA" id="ARBA00063537"/>
    </source>
</evidence>
<feature type="compositionally biased region" description="Low complexity" evidence="14">
    <location>
        <begin position="232"/>
        <end position="273"/>
    </location>
</feature>
<comment type="subunit">
    <text evidence="11">Component of the Dom34-Hbs1 complex, also named Pelota-HBS1L complex, composed of dom34 and hbs1.</text>
</comment>
<evidence type="ECO:0000256" key="7">
    <source>
        <dbReference type="ARBA" id="ARBA00022845"/>
    </source>
</evidence>
<evidence type="ECO:0000256" key="5">
    <source>
        <dbReference type="ARBA" id="ARBA00022801"/>
    </source>
</evidence>
<dbReference type="GO" id="GO:0002184">
    <property type="term" value="P:cytoplasmic translational termination"/>
    <property type="evidence" value="ECO:0007669"/>
    <property type="project" value="UniProtKB-ARBA"/>
</dbReference>
<organism evidence="17">
    <name type="scientific">Mucor ambiguus</name>
    <dbReference type="NCBI Taxonomy" id="91626"/>
    <lineage>
        <taxon>Eukaryota</taxon>
        <taxon>Fungi</taxon>
        <taxon>Fungi incertae sedis</taxon>
        <taxon>Mucoromycota</taxon>
        <taxon>Mucoromycotina</taxon>
        <taxon>Mucoromycetes</taxon>
        <taxon>Mucorales</taxon>
        <taxon>Mucorineae</taxon>
        <taxon>Mucoraceae</taxon>
        <taxon>Mucor</taxon>
    </lineage>
</organism>
<dbReference type="CDD" id="cd01883">
    <property type="entry name" value="EF1_alpha"/>
    <property type="match status" value="1"/>
</dbReference>
<dbReference type="Gene3D" id="2.40.30.10">
    <property type="entry name" value="Translation factors"/>
    <property type="match status" value="2"/>
</dbReference>
<feature type="compositionally biased region" description="Low complexity" evidence="14">
    <location>
        <begin position="197"/>
        <end position="213"/>
    </location>
</feature>
<evidence type="ECO:0000256" key="3">
    <source>
        <dbReference type="ARBA" id="ARBA00022490"/>
    </source>
</evidence>
<evidence type="ECO:0000313" key="17">
    <source>
        <dbReference type="EMBL" id="GAN05862.1"/>
    </source>
</evidence>
<dbReference type="PROSITE" id="PS00108">
    <property type="entry name" value="PROTEIN_KINASE_ST"/>
    <property type="match status" value="1"/>
</dbReference>
<feature type="region of interest" description="Disordered" evidence="14">
    <location>
        <begin position="160"/>
        <end position="182"/>
    </location>
</feature>
<dbReference type="InterPro" id="IPR011009">
    <property type="entry name" value="Kinase-like_dom_sf"/>
</dbReference>
<dbReference type="Pfam" id="PF00069">
    <property type="entry name" value="Pkinase"/>
    <property type="match status" value="1"/>
</dbReference>
<keyword evidence="5" id="KW-0378">Hydrolase</keyword>
<evidence type="ECO:0000256" key="13">
    <source>
        <dbReference type="PROSITE-ProRule" id="PRU10141"/>
    </source>
</evidence>
<dbReference type="InterPro" id="IPR009001">
    <property type="entry name" value="Transl_elong_EF1A/Init_IF2_C"/>
</dbReference>
<dbReference type="GO" id="GO:0004672">
    <property type="term" value="F:protein kinase activity"/>
    <property type="evidence" value="ECO:0007669"/>
    <property type="project" value="InterPro"/>
</dbReference>
<keyword evidence="3" id="KW-0963">Cytoplasm</keyword>
<dbReference type="SUPFAM" id="SSF50447">
    <property type="entry name" value="Translation proteins"/>
    <property type="match status" value="1"/>
</dbReference>
<dbReference type="InterPro" id="IPR008271">
    <property type="entry name" value="Ser/Thr_kinase_AS"/>
</dbReference>
<proteinExistence type="inferred from homology"/>
<comment type="similarity">
    <text evidence="2">Belongs to the TRAFAC class translation factor GTPase superfamily. Classic translation factor GTPase family. EF-Tu/EF-1A subfamily.</text>
</comment>
<evidence type="ECO:0000256" key="8">
    <source>
        <dbReference type="ARBA" id="ARBA00022917"/>
    </source>
</evidence>
<dbReference type="GO" id="GO:0003924">
    <property type="term" value="F:GTPase activity"/>
    <property type="evidence" value="ECO:0007669"/>
    <property type="project" value="InterPro"/>
</dbReference>
<dbReference type="CDD" id="cd16267">
    <property type="entry name" value="HBS1-like_II"/>
    <property type="match status" value="1"/>
</dbReference>
<sequence length="1356" mass="150337">MSRHRAVRNLDIDGNILDEDEYESEYDENQLDETEISNEDLDKLEDGLAYVYGIIGEDTILTASEIKEALWYYYFDREETINWALEKIAKEKALDEKKKAKEDAKKGSFQMLNPSDSIMSDPNNNKKAMPSLSSLSNSRQSSSPANSLAQLRQNMQKPAISSLASLASSSSSAEGKKPISSLQALAQRSNTCAKTPPLLAALATKSPSPTTTEKPLHSLAHLASRQPASKPSTSVSESALSSLASRPSTATKAAPMKPVSAPSPAPVASAPPSLNVDISKTTVEESSSDEEEEEAVYDNPLCAKPSAAAQFLFWPQQALQFDAQSVFQQALKKPTSIHMFEFDQPTAAEKKASAAAAAAAAAKVKAAKAAKEEAVEFLSDEEEISQEMDAMGFGSKATKPVAEPFVKLPPSKRVDVAQEYQKRSGEKPKLNLVVIGHVDAGKSTLMGHFLYDLGQVNERTMRKFERDSQKIGKGSFAFAWVLDETGEERDRGITMDIATNHFETQHRQFTLLDAPGHRDFIPNMISGTAQADAAILVVDASTNAFEAGFDAGGQTKEHAVLARSLGVQQLIVAINKLDMADWSQDRFKEIEAKLGAYLYQVGFKKSNVIFVPVSGLTGENLVKKSEIAELTAWYNGPSLMEQIDKFEAPTRLLDKPLRMRVIDFFKGGIGSSGGVSVAGNIESGTIQVGEQIMIVPGNEVGFVKTMQVNEEPATWAAAGDSVLMTLANLDIMNLSNGCVLCTGAKPVPVTTTFEAQIVVFDIRIPITPGYPIVLHHGSLDEPASVIKLIEIIDKSTGEVTKKNPRCLSKGMTAKIQIKLSQRPIPLETFKDNKQLGRIMLRKDGETVAAGVMYEINMLAQCSKRQQCLNTLRAISNYLVHAPPTMDCSVNWLDDSSITHVSKANFYGVKYVHLAHFKVLKTIGQGAFGKVYKVQHRKQRELYALKVINKEKCIKMNVVSNIIRERTILECLDHPLVCNMRFAFQDTQSMFMAMDLMSGGDLRSHIANSTAQQQDEKAIRFWIAELICAVKYLHSQGIVHRDIKPDNILLDQEGHVHLSDFNIACNIPEKHEKPLVSLSGTAVYFAPEYFKCTGYNEDVDWWSLGITFYECVYGMRPWLHCTNIDDLGKQILHRKIPFPYKQSISIECVSALKCFLEKDPKKRLGHGIISGWNKIAAHPFFRSVEWYTMDNKQCQPLYIPHIQSLTIPQIATTTTTVAAAGADDLIAQQTSHTTTTTTCSIIPKDITPPLDEEEGVMGWLNRYKRSSRTLQKQNRFSQDLKIIQDKFKLFDYTIFDQYQGFLDERLMTVGPPPDWVKPAFPDADNGSILPIRKIYLETPSVFDVFGDHHYMMEQQCK</sequence>
<keyword evidence="6 13" id="KW-0067">ATP-binding</keyword>
<dbReference type="FunFam" id="3.40.50.300:FF:000204">
    <property type="entry name" value="Translation elongation factor Tu"/>
    <property type="match status" value="1"/>
</dbReference>
<feature type="binding site" evidence="13">
    <location>
        <position position="945"/>
    </location>
    <ligand>
        <name>ATP</name>
        <dbReference type="ChEBI" id="CHEBI:30616"/>
    </ligand>
</feature>
<dbReference type="GO" id="GO:1990533">
    <property type="term" value="C:Dom34-Hbs1 complex"/>
    <property type="evidence" value="ECO:0007669"/>
    <property type="project" value="UniProtKB-ARBA"/>
</dbReference>
<dbReference type="SMART" id="SM00220">
    <property type="entry name" value="S_TKc"/>
    <property type="match status" value="1"/>
</dbReference>
<comment type="subcellular location">
    <subcellularLocation>
        <location evidence="1">Cytoplasm</location>
    </subcellularLocation>
</comment>
<dbReference type="Gene3D" id="1.10.510.10">
    <property type="entry name" value="Transferase(Phosphotransferase) domain 1"/>
    <property type="match status" value="1"/>
</dbReference>
<dbReference type="SUPFAM" id="SSF56112">
    <property type="entry name" value="Protein kinase-like (PK-like)"/>
    <property type="match status" value="1"/>
</dbReference>
<gene>
    <name evidence="17" type="ORF">MAM1_0103c05338</name>
</gene>
<protein>
    <recommendedName>
        <fullName evidence="12">Elongation factor 1 alpha-like protein</fullName>
    </recommendedName>
</protein>
<dbReference type="GO" id="GO:0005829">
    <property type="term" value="C:cytosol"/>
    <property type="evidence" value="ECO:0007669"/>
    <property type="project" value="GOC"/>
</dbReference>
<dbReference type="FunFam" id="2.40.30.10:FF:000070">
    <property type="entry name" value="Translation elongation factor EF-1 subunit"/>
    <property type="match status" value="1"/>
</dbReference>
<reference evidence="17" key="1">
    <citation type="submission" date="2014-09" db="EMBL/GenBank/DDBJ databases">
        <title>Draft genome sequence of an oleaginous Mucoromycotina fungus Mucor ambiguus NBRC6742.</title>
        <authorList>
            <person name="Takeda I."/>
            <person name="Yamane N."/>
            <person name="Morita T."/>
            <person name="Tamano K."/>
            <person name="Machida M."/>
            <person name="Baker S."/>
            <person name="Koike H."/>
        </authorList>
    </citation>
    <scope>NUCLEOTIDE SEQUENCE</scope>
    <source>
        <strain evidence="17">NBRC 6742</strain>
    </source>
</reference>
<evidence type="ECO:0000313" key="18">
    <source>
        <dbReference type="Proteomes" id="UP000053815"/>
    </source>
</evidence>
<feature type="compositionally biased region" description="Acidic residues" evidence="14">
    <location>
        <begin position="286"/>
        <end position="296"/>
    </location>
</feature>
<dbReference type="EMBL" id="DF836392">
    <property type="protein sequence ID" value="GAN05862.1"/>
    <property type="molecule type" value="Genomic_DNA"/>
</dbReference>
<dbReference type="Gene3D" id="3.30.200.20">
    <property type="entry name" value="Phosphorylase Kinase, domain 1"/>
    <property type="match status" value="1"/>
</dbReference>
<keyword evidence="8" id="KW-0648">Protein biosynthesis</keyword>
<dbReference type="Pfam" id="PF22594">
    <property type="entry name" value="GTP-eEF1A_C"/>
    <property type="match status" value="1"/>
</dbReference>
<dbReference type="InterPro" id="IPR054696">
    <property type="entry name" value="GTP-eEF1A_C"/>
</dbReference>
<dbReference type="Pfam" id="PF08938">
    <property type="entry name" value="HBS1_N"/>
    <property type="match status" value="1"/>
</dbReference>
<dbReference type="InterPro" id="IPR050100">
    <property type="entry name" value="TRAFAC_GTPase_members"/>
</dbReference>
<feature type="compositionally biased region" description="Low complexity" evidence="14">
    <location>
        <begin position="161"/>
        <end position="173"/>
    </location>
</feature>
<dbReference type="Proteomes" id="UP000053815">
    <property type="component" value="Unassembled WGS sequence"/>
</dbReference>
<dbReference type="CDD" id="cd04093">
    <property type="entry name" value="HBS1_C_III"/>
    <property type="match status" value="1"/>
</dbReference>
<comment type="catalytic activity">
    <reaction evidence="10">
        <text>GTP + H2O = GDP + phosphate + H(+)</text>
        <dbReference type="Rhea" id="RHEA:19669"/>
        <dbReference type="ChEBI" id="CHEBI:15377"/>
        <dbReference type="ChEBI" id="CHEBI:15378"/>
        <dbReference type="ChEBI" id="CHEBI:37565"/>
        <dbReference type="ChEBI" id="CHEBI:43474"/>
        <dbReference type="ChEBI" id="CHEBI:58189"/>
    </reaction>
    <physiologicalReaction direction="left-to-right" evidence="10">
        <dbReference type="Rhea" id="RHEA:19670"/>
    </physiologicalReaction>
</comment>
<evidence type="ECO:0000256" key="4">
    <source>
        <dbReference type="ARBA" id="ARBA00022741"/>
    </source>
</evidence>
<dbReference type="GO" id="GO:0006417">
    <property type="term" value="P:regulation of translation"/>
    <property type="evidence" value="ECO:0007669"/>
    <property type="project" value="UniProtKB-KW"/>
</dbReference>
<dbReference type="InterPro" id="IPR027417">
    <property type="entry name" value="P-loop_NTPase"/>
</dbReference>
<feature type="compositionally biased region" description="Low complexity" evidence="14">
    <location>
        <begin position="130"/>
        <end position="148"/>
    </location>
</feature>
<dbReference type="InterPro" id="IPR000795">
    <property type="entry name" value="T_Tr_GTP-bd_dom"/>
</dbReference>
<dbReference type="SUPFAM" id="SSF52540">
    <property type="entry name" value="P-loop containing nucleoside triphosphate hydrolases"/>
    <property type="match status" value="1"/>
</dbReference>
<dbReference type="PRINTS" id="PR00315">
    <property type="entry name" value="ELONGATNFCT"/>
</dbReference>
<dbReference type="OrthoDB" id="342024at2759"/>
<evidence type="ECO:0000256" key="6">
    <source>
        <dbReference type="ARBA" id="ARBA00022840"/>
    </source>
</evidence>
<dbReference type="FunFam" id="2.40.30.10:FF:000020">
    <property type="entry name" value="Translation elongation factor EF-1"/>
    <property type="match status" value="1"/>
</dbReference>
<dbReference type="STRING" id="91626.A0A0C9MRF2"/>
<evidence type="ECO:0000256" key="9">
    <source>
        <dbReference type="ARBA" id="ARBA00023134"/>
    </source>
</evidence>
<accession>A0A0C9MRF2</accession>
<dbReference type="InterPro" id="IPR015033">
    <property type="entry name" value="HBS1-like_N"/>
</dbReference>
<dbReference type="InterPro" id="IPR000719">
    <property type="entry name" value="Prot_kinase_dom"/>
</dbReference>
<dbReference type="InterPro" id="IPR017441">
    <property type="entry name" value="Protein_kinase_ATP_BS"/>
</dbReference>
<dbReference type="PROSITE" id="PS51722">
    <property type="entry name" value="G_TR_2"/>
    <property type="match status" value="1"/>
</dbReference>
<keyword evidence="7" id="KW-0810">Translation regulation</keyword>
<dbReference type="FunFam" id="1.10.510.10:FF:000469">
    <property type="entry name" value="Serine/threonine-protein kinase 32B"/>
    <property type="match status" value="1"/>
</dbReference>
<feature type="domain" description="Tr-type G" evidence="16">
    <location>
        <begin position="427"/>
        <end position="653"/>
    </location>
</feature>